<dbReference type="PANTHER" id="PTHR31499">
    <property type="entry name" value="MYB FAMILY TRANSCRIPTION FACTOR PHL11"/>
    <property type="match status" value="1"/>
</dbReference>
<reference evidence="6" key="1">
    <citation type="submission" date="2020-06" db="EMBL/GenBank/DDBJ databases">
        <authorList>
            <person name="Li T."/>
            <person name="Hu X."/>
            <person name="Zhang T."/>
            <person name="Song X."/>
            <person name="Zhang H."/>
            <person name="Dai N."/>
            <person name="Sheng W."/>
            <person name="Hou X."/>
            <person name="Wei L."/>
        </authorList>
    </citation>
    <scope>NUCLEOTIDE SEQUENCE</scope>
    <source>
        <strain evidence="6">G02</strain>
        <tissue evidence="6">Leaf</tissue>
    </source>
</reference>
<keyword evidence="2" id="KW-0804">Transcription</keyword>
<dbReference type="InterPro" id="IPR006447">
    <property type="entry name" value="Myb_dom_plants"/>
</dbReference>
<dbReference type="EMBL" id="JACGWJ010000019">
    <property type="protein sequence ID" value="KAL0346283.1"/>
    <property type="molecule type" value="Genomic_DNA"/>
</dbReference>
<feature type="region of interest" description="Disordered" evidence="4">
    <location>
        <begin position="358"/>
        <end position="395"/>
    </location>
</feature>
<dbReference type="PANTHER" id="PTHR31499:SF85">
    <property type="entry name" value="TRANSCRIPTION FACTOR MYB-RELATED FAMILY"/>
    <property type="match status" value="1"/>
</dbReference>
<gene>
    <name evidence="6" type="ORF">Sradi_4459600</name>
</gene>
<feature type="compositionally biased region" description="Acidic residues" evidence="4">
    <location>
        <begin position="385"/>
        <end position="395"/>
    </location>
</feature>
<dbReference type="AlphaFoldDB" id="A0AAW2NTV4"/>
<reference evidence="6" key="2">
    <citation type="journal article" date="2024" name="Plant">
        <title>Genomic evolution and insights into agronomic trait innovations of Sesamum species.</title>
        <authorList>
            <person name="Miao H."/>
            <person name="Wang L."/>
            <person name="Qu L."/>
            <person name="Liu H."/>
            <person name="Sun Y."/>
            <person name="Le M."/>
            <person name="Wang Q."/>
            <person name="Wei S."/>
            <person name="Zheng Y."/>
            <person name="Lin W."/>
            <person name="Duan Y."/>
            <person name="Cao H."/>
            <person name="Xiong S."/>
            <person name="Wang X."/>
            <person name="Wei L."/>
            <person name="Li C."/>
            <person name="Ma Q."/>
            <person name="Ju M."/>
            <person name="Zhao R."/>
            <person name="Li G."/>
            <person name="Mu C."/>
            <person name="Tian Q."/>
            <person name="Mei H."/>
            <person name="Zhang T."/>
            <person name="Gao T."/>
            <person name="Zhang H."/>
        </authorList>
    </citation>
    <scope>NUCLEOTIDE SEQUENCE</scope>
    <source>
        <strain evidence="6">G02</strain>
    </source>
</reference>
<evidence type="ECO:0000256" key="2">
    <source>
        <dbReference type="ARBA" id="ARBA00023163"/>
    </source>
</evidence>
<dbReference type="Gene3D" id="1.10.10.60">
    <property type="entry name" value="Homeodomain-like"/>
    <property type="match status" value="1"/>
</dbReference>
<protein>
    <submittedName>
        <fullName evidence="6">Myb family transcription factor PHL5</fullName>
    </submittedName>
</protein>
<dbReference type="NCBIfam" id="TIGR01557">
    <property type="entry name" value="myb_SHAQKYF"/>
    <property type="match status" value="1"/>
</dbReference>
<dbReference type="InterPro" id="IPR009057">
    <property type="entry name" value="Homeodomain-like_sf"/>
</dbReference>
<proteinExistence type="predicted"/>
<keyword evidence="1" id="KW-0805">Transcription regulation</keyword>
<dbReference type="InterPro" id="IPR025756">
    <property type="entry name" value="Myb_CC_LHEQLE"/>
</dbReference>
<sequence>MKGMQDSDGFGCNYALEFPDCFPLSYAAQQGSVPMGLFDQSAARDGGLQRQNFWLSNPSSPMISRIASPAPAFYATEVYMGLSQFDFQGNNTTCCSQEFKNPNQSVPSYQQTRTGFFGDSSPETEPDIHLSPIMETQTSSGSEYIRPEGSYGNLFCNVRESDQILHLKKKLLGDLDDENMGSPSIPFDANQDLGVSQSLYTSHLTNMQQFGMPPGCLPTTSSNNSGSPGAIPLSKTRIRWTQIFTIEATPKAILKLMETDGLTILHVKSHLQKYRNVKSGPESVEGRSEKKTSTNNVAQMDIETGMQLKEALQMQLDVQRHLREQLEIQRNLQMRIEEQAKQLKEMFDQQQRRIWNLKESTDSKSTCPNNFSSTVEDPEVLVSEGSDDDMLFPSR</sequence>
<name>A0AAW2NTV4_SESRA</name>
<evidence type="ECO:0000259" key="5">
    <source>
        <dbReference type="Pfam" id="PF14379"/>
    </source>
</evidence>
<dbReference type="SUPFAM" id="SSF46689">
    <property type="entry name" value="Homeodomain-like"/>
    <property type="match status" value="1"/>
</dbReference>
<accession>A0AAW2NTV4</accession>
<evidence type="ECO:0000313" key="6">
    <source>
        <dbReference type="EMBL" id="KAL0346283.1"/>
    </source>
</evidence>
<comment type="caution">
    <text evidence="6">The sequence shown here is derived from an EMBL/GenBank/DDBJ whole genome shotgun (WGS) entry which is preliminary data.</text>
</comment>
<dbReference type="GO" id="GO:0003677">
    <property type="term" value="F:DNA binding"/>
    <property type="evidence" value="ECO:0007669"/>
    <property type="project" value="InterPro"/>
</dbReference>
<evidence type="ECO:0000256" key="4">
    <source>
        <dbReference type="SAM" id="MobiDB-lite"/>
    </source>
</evidence>
<dbReference type="Pfam" id="PF14379">
    <property type="entry name" value="Myb_CC_LHEQLE"/>
    <property type="match status" value="1"/>
</dbReference>
<dbReference type="InterPro" id="IPR046955">
    <property type="entry name" value="PHR1-like"/>
</dbReference>
<organism evidence="6">
    <name type="scientific">Sesamum radiatum</name>
    <name type="common">Black benniseed</name>
    <dbReference type="NCBI Taxonomy" id="300843"/>
    <lineage>
        <taxon>Eukaryota</taxon>
        <taxon>Viridiplantae</taxon>
        <taxon>Streptophyta</taxon>
        <taxon>Embryophyta</taxon>
        <taxon>Tracheophyta</taxon>
        <taxon>Spermatophyta</taxon>
        <taxon>Magnoliopsida</taxon>
        <taxon>eudicotyledons</taxon>
        <taxon>Gunneridae</taxon>
        <taxon>Pentapetalae</taxon>
        <taxon>asterids</taxon>
        <taxon>lamiids</taxon>
        <taxon>Lamiales</taxon>
        <taxon>Pedaliaceae</taxon>
        <taxon>Sesamum</taxon>
    </lineage>
</organism>
<evidence type="ECO:0000256" key="3">
    <source>
        <dbReference type="ARBA" id="ARBA00023242"/>
    </source>
</evidence>
<feature type="compositionally biased region" description="Polar residues" evidence="4">
    <location>
        <begin position="363"/>
        <end position="375"/>
    </location>
</feature>
<evidence type="ECO:0000256" key="1">
    <source>
        <dbReference type="ARBA" id="ARBA00023015"/>
    </source>
</evidence>
<dbReference type="GO" id="GO:0003700">
    <property type="term" value="F:DNA-binding transcription factor activity"/>
    <property type="evidence" value="ECO:0007669"/>
    <property type="project" value="InterPro"/>
</dbReference>
<feature type="domain" description="MYB-CC type transcription factor LHEQLE-containing" evidence="5">
    <location>
        <begin position="306"/>
        <end position="352"/>
    </location>
</feature>
<keyword evidence="3" id="KW-0539">Nucleus</keyword>